<organism evidence="5 6">
    <name type="scientific">Rhodopirellula islandica</name>
    <dbReference type="NCBI Taxonomy" id="595434"/>
    <lineage>
        <taxon>Bacteria</taxon>
        <taxon>Pseudomonadati</taxon>
        <taxon>Planctomycetota</taxon>
        <taxon>Planctomycetia</taxon>
        <taxon>Pirellulales</taxon>
        <taxon>Pirellulaceae</taxon>
        <taxon>Rhodopirellula</taxon>
    </lineage>
</organism>
<dbReference type="Pfam" id="PF00884">
    <property type="entry name" value="Sulfatase"/>
    <property type="match status" value="1"/>
</dbReference>
<dbReference type="PATRIC" id="fig|595434.4.peg.4903"/>
<name>A0A0J1B818_RHOIS</name>
<dbReference type="EC" id="3.1.6.6" evidence="5"/>
<proteinExistence type="inferred from homology"/>
<dbReference type="InterPro" id="IPR050738">
    <property type="entry name" value="Sulfatase"/>
</dbReference>
<sequence length="692" mass="78161">MSGYESAERRFETDTLGGIRSQSMLERLPRSRRPQQRRPSRSVPPMFPKVFPKMFPSTFRAITCSMAILCVAPVVAQDQPAATNPNVSARPNIVWIMSEDNSKHYLKHFDETGVETPAIEAMAAHGVTFDRAFSNAPVCSTARTTLITGCYGPRIGTQFHRRTEPATLPQGVEMFPAWLRQSGYYTTNSSKEDYNAKKRMQPWDDSSRKASWKNRPSDDTPFFHVVTFADSHEGRLHFDVDALQKPTKFDQETVSLQPYFPDTQVFRHTAAFYRDRMSIIDEKVASVVAQLEQAGELENTFVFYFGDHGGVLPRGKGYIYESGLHVPLVVRIPDNYRRLVDREIGSRTKGFVSFIDFAPTVLSLAGVPLDKAGPIDGKAFLGQRIDAAEVDSRDTTFGYADRMDEKYDLVRSIRVGDWKLIRSFESFQPDAMWADYRYKMLAYQQWRDRYHTGKLNNVQSQFFKPRPPELLFNLADDPHEVNNLAGDPLHGDRLTELRMKLNAHLKQTNDLGFLTEAGMLKILDAPVANGKRLSHEIASYIDTANIAVMPWDQASKALLSAINSGDMLQRYWALVAASSIAASNRSANLDMAADDTFLKLLRRRTLDPEPLVASRAAQLAAILQTEDPRPVFQRTLQLSQSPTEALQIFNMVRHVHALPGTPFPMGSKMFQLPFQPDPKGLIQQHLDHLDLP</sequence>
<accession>A0A0J1B818</accession>
<reference evidence="5" key="1">
    <citation type="submission" date="2015-05" db="EMBL/GenBank/DDBJ databases">
        <title>Permanent draft genome of Rhodopirellula islandicus K833.</title>
        <authorList>
            <person name="Kizina J."/>
            <person name="Richter M."/>
            <person name="Glockner F.O."/>
            <person name="Harder J."/>
        </authorList>
    </citation>
    <scope>NUCLEOTIDE SEQUENCE [LARGE SCALE GENOMIC DNA]</scope>
    <source>
        <strain evidence="5">K833</strain>
    </source>
</reference>
<dbReference type="InterPro" id="IPR017850">
    <property type="entry name" value="Alkaline_phosphatase_core_sf"/>
</dbReference>
<dbReference type="SUPFAM" id="SSF53649">
    <property type="entry name" value="Alkaline phosphatase-like"/>
    <property type="match status" value="1"/>
</dbReference>
<dbReference type="FunFam" id="3.40.720.10:FF:000061">
    <property type="entry name" value="Sulfatase atsG"/>
    <property type="match status" value="1"/>
</dbReference>
<evidence type="ECO:0000256" key="2">
    <source>
        <dbReference type="ARBA" id="ARBA00022801"/>
    </source>
</evidence>
<dbReference type="Proteomes" id="UP000036367">
    <property type="component" value="Unassembled WGS sequence"/>
</dbReference>
<evidence type="ECO:0000256" key="1">
    <source>
        <dbReference type="ARBA" id="ARBA00008779"/>
    </source>
</evidence>
<dbReference type="GO" id="GO:0047753">
    <property type="term" value="F:choline-sulfatase activity"/>
    <property type="evidence" value="ECO:0007669"/>
    <property type="project" value="UniProtKB-EC"/>
</dbReference>
<feature type="compositionally biased region" description="Basic and acidic residues" evidence="3">
    <location>
        <begin position="1"/>
        <end position="13"/>
    </location>
</feature>
<protein>
    <submittedName>
        <fullName evidence="5">Choline-sulfatase</fullName>
        <ecNumber evidence="5">3.1.6.6</ecNumber>
    </submittedName>
</protein>
<keyword evidence="6" id="KW-1185">Reference proteome</keyword>
<feature type="region of interest" description="Disordered" evidence="3">
    <location>
        <begin position="1"/>
        <end position="47"/>
    </location>
</feature>
<dbReference type="AlphaFoldDB" id="A0A0J1B818"/>
<keyword evidence="2 5" id="KW-0378">Hydrolase</keyword>
<dbReference type="CDD" id="cd16027">
    <property type="entry name" value="SGSH"/>
    <property type="match status" value="1"/>
</dbReference>
<evidence type="ECO:0000313" key="5">
    <source>
        <dbReference type="EMBL" id="KLU02872.1"/>
    </source>
</evidence>
<evidence type="ECO:0000259" key="4">
    <source>
        <dbReference type="Pfam" id="PF00884"/>
    </source>
</evidence>
<dbReference type="InterPro" id="IPR000917">
    <property type="entry name" value="Sulfatase_N"/>
</dbReference>
<feature type="domain" description="Sulfatase N-terminal" evidence="4">
    <location>
        <begin position="91"/>
        <end position="367"/>
    </location>
</feature>
<dbReference type="EMBL" id="LECT01000043">
    <property type="protein sequence ID" value="KLU02872.1"/>
    <property type="molecule type" value="Genomic_DNA"/>
</dbReference>
<comment type="caution">
    <text evidence="5">The sequence shown here is derived from an EMBL/GenBank/DDBJ whole genome shotgun (WGS) entry which is preliminary data.</text>
</comment>
<evidence type="ECO:0000313" key="6">
    <source>
        <dbReference type="Proteomes" id="UP000036367"/>
    </source>
</evidence>
<dbReference type="GO" id="GO:0004065">
    <property type="term" value="F:arylsulfatase activity"/>
    <property type="evidence" value="ECO:0007669"/>
    <property type="project" value="TreeGrafter"/>
</dbReference>
<dbReference type="STRING" id="595434.RISK_005168"/>
<dbReference type="Gene3D" id="3.40.720.10">
    <property type="entry name" value="Alkaline Phosphatase, subunit A"/>
    <property type="match status" value="1"/>
</dbReference>
<dbReference type="PANTHER" id="PTHR42693:SF53">
    <property type="entry name" value="ENDO-4-O-SULFATASE"/>
    <property type="match status" value="1"/>
</dbReference>
<feature type="compositionally biased region" description="Basic residues" evidence="3">
    <location>
        <begin position="30"/>
        <end position="40"/>
    </location>
</feature>
<gene>
    <name evidence="5" type="ORF">RISK_005168</name>
</gene>
<dbReference type="PANTHER" id="PTHR42693">
    <property type="entry name" value="ARYLSULFATASE FAMILY MEMBER"/>
    <property type="match status" value="1"/>
</dbReference>
<comment type="similarity">
    <text evidence="1">Belongs to the sulfatase family.</text>
</comment>
<evidence type="ECO:0000256" key="3">
    <source>
        <dbReference type="SAM" id="MobiDB-lite"/>
    </source>
</evidence>